<dbReference type="SUPFAM" id="SSF56091">
    <property type="entry name" value="DNA ligase/mRNA capping enzyme, catalytic domain"/>
    <property type="match status" value="1"/>
</dbReference>
<feature type="domain" description="Calcineurin-like phosphoesterase" evidence="1">
    <location>
        <begin position="176"/>
        <end position="371"/>
    </location>
</feature>
<sequence>MPAMSLVLLVGVSGSGKSTFARKHFLPTQVISSDFCRGLVADDENDQESTPDAFDVLHYIVGTRLRRGLLTVVDATNVQWDARKKLIELAKSHDVLVDAIVLDVPEEVAVARNALRPDRAFGSHVITRQRKDLRRSLSKMSRDGFRKVHVLRGDDIDDATITYERAWTDRRDLTGPFDVIGDVHGCRAELETLLEALGWELRRDDAGRPDGATHPEGRTAVFVGDLVDRGPDSPGVLRLVMGMVAAGTALCVSGNHEQKLVRALNGRKVTVAHGLERSLEQLAAEPEEFREAARSFMDKLISHYQLDGGGLVVAHAGLKEAYHGRASGRVRAFALYGDTTGETDEYGLPVRYPWAKDYRGRAMVVYGHTPIPEAEWVNNTICVDTGCVFGGKLTALRYPTRELVSVPAREVWYEPTRPLAPVTERDPGLLDIGDVQGTRYVETRTGGKVKIREENSAAALEIMSRFAVDPRWLVYLPPTMAPPETSSLEGYLEHPAEAFEEFRRAGVAEVVCEEKHMGSRAVVVLTRTPDVAAARFGVADGTCGIVHTRTGRPFFGDPDLMAELVSRLREAVSRAGLWEDLGTDWLVLDAELLPWSAKAGSLIREQYASVGAAAGAVLPEAVAALEAAAGRGLDVGDLLDRTRRRSGNAARYRDAYGRYCWPVSGLSGVRLAPFQILAMEGRATAGEEPHAWHLSTLARLDSEVITPTRHVFVSLESEESRAAATEWWTSLTEAGGEGMVVKPARPVAERVQPGVKVRGREYLRIIYGPDYTESLEVLRGRFLGKKRSLALREHALGLESLARLAGGEPLWRVHEPVFAVLALESEPVDPRL</sequence>
<dbReference type="Pfam" id="PF00149">
    <property type="entry name" value="Metallophos"/>
    <property type="match status" value="1"/>
</dbReference>
<dbReference type="InterPro" id="IPR024028">
    <property type="entry name" value="PNKP_bac"/>
</dbReference>
<dbReference type="InterPro" id="IPR032380">
    <property type="entry name" value="PNKP_ligase_dom"/>
</dbReference>
<protein>
    <submittedName>
        <fullName evidence="3">Polynucleotide kinase-phosphatase</fullName>
    </submittedName>
</protein>
<keyword evidence="3" id="KW-0808">Transferase</keyword>
<dbReference type="InterPro" id="IPR041780">
    <property type="entry name" value="MPP_PrpE-like"/>
</dbReference>
<dbReference type="EMBL" id="BAAAZR010000002">
    <property type="protein sequence ID" value="GAA3797470.1"/>
    <property type="molecule type" value="Genomic_DNA"/>
</dbReference>
<keyword evidence="4" id="KW-1185">Reference proteome</keyword>
<dbReference type="GO" id="GO:0016301">
    <property type="term" value="F:kinase activity"/>
    <property type="evidence" value="ECO:0007669"/>
    <property type="project" value="UniProtKB-KW"/>
</dbReference>
<organism evidence="3 4">
    <name type="scientific">Sphaerisporangium flaviroseum</name>
    <dbReference type="NCBI Taxonomy" id="509199"/>
    <lineage>
        <taxon>Bacteria</taxon>
        <taxon>Bacillati</taxon>
        <taxon>Actinomycetota</taxon>
        <taxon>Actinomycetes</taxon>
        <taxon>Streptosporangiales</taxon>
        <taxon>Streptosporangiaceae</taxon>
        <taxon>Sphaerisporangium</taxon>
    </lineage>
</organism>
<gene>
    <name evidence="3" type="ORF">GCM10022226_16030</name>
</gene>
<dbReference type="InterPro" id="IPR027417">
    <property type="entry name" value="P-loop_NTPase"/>
</dbReference>
<dbReference type="InterPro" id="IPR029052">
    <property type="entry name" value="Metallo-depent_PP-like"/>
</dbReference>
<dbReference type="SUPFAM" id="SSF56300">
    <property type="entry name" value="Metallo-dependent phosphatases"/>
    <property type="match status" value="1"/>
</dbReference>
<keyword evidence="3" id="KW-0418">Kinase</keyword>
<evidence type="ECO:0000313" key="3">
    <source>
        <dbReference type="EMBL" id="GAA3797470.1"/>
    </source>
</evidence>
<dbReference type="SUPFAM" id="SSF52540">
    <property type="entry name" value="P-loop containing nucleoside triphosphate hydrolases"/>
    <property type="match status" value="1"/>
</dbReference>
<comment type="caution">
    <text evidence="3">The sequence shown here is derived from an EMBL/GenBank/DDBJ whole genome shotgun (WGS) entry which is preliminary data.</text>
</comment>
<evidence type="ECO:0000259" key="2">
    <source>
        <dbReference type="Pfam" id="PF16542"/>
    </source>
</evidence>
<dbReference type="Gene3D" id="3.40.50.300">
    <property type="entry name" value="P-loop containing nucleotide triphosphate hydrolases"/>
    <property type="match status" value="1"/>
</dbReference>
<dbReference type="Gene3D" id="3.60.21.10">
    <property type="match status" value="1"/>
</dbReference>
<dbReference type="NCBIfam" id="TIGR04075">
    <property type="entry name" value="bacter_Pnkp"/>
    <property type="match status" value="1"/>
</dbReference>
<dbReference type="InterPro" id="IPR050126">
    <property type="entry name" value="Ap4A_hydrolase"/>
</dbReference>
<dbReference type="Proteomes" id="UP001500888">
    <property type="component" value="Unassembled WGS sequence"/>
</dbReference>
<dbReference type="CDD" id="cd07423">
    <property type="entry name" value="MPP_Prp_like"/>
    <property type="match status" value="1"/>
</dbReference>
<dbReference type="PANTHER" id="PTHR42850:SF7">
    <property type="entry name" value="BIS(5'-NUCLEOSYL)-TETRAPHOSPHATASE PRPE [ASYMMETRICAL]"/>
    <property type="match status" value="1"/>
</dbReference>
<reference evidence="4" key="1">
    <citation type="journal article" date="2019" name="Int. J. Syst. Evol. Microbiol.">
        <title>The Global Catalogue of Microorganisms (GCM) 10K type strain sequencing project: providing services to taxonomists for standard genome sequencing and annotation.</title>
        <authorList>
            <consortium name="The Broad Institute Genomics Platform"/>
            <consortium name="The Broad Institute Genome Sequencing Center for Infectious Disease"/>
            <person name="Wu L."/>
            <person name="Ma J."/>
        </authorList>
    </citation>
    <scope>NUCLEOTIDE SEQUENCE [LARGE SCALE GENOMIC DNA]</scope>
    <source>
        <strain evidence="4">JCM 16908</strain>
    </source>
</reference>
<dbReference type="Pfam" id="PF13671">
    <property type="entry name" value="AAA_33"/>
    <property type="match status" value="1"/>
</dbReference>
<evidence type="ECO:0000259" key="1">
    <source>
        <dbReference type="Pfam" id="PF00149"/>
    </source>
</evidence>
<dbReference type="PANTHER" id="PTHR42850">
    <property type="entry name" value="METALLOPHOSPHOESTERASE"/>
    <property type="match status" value="1"/>
</dbReference>
<evidence type="ECO:0000313" key="4">
    <source>
        <dbReference type="Proteomes" id="UP001500888"/>
    </source>
</evidence>
<dbReference type="Gene3D" id="3.30.470.30">
    <property type="entry name" value="DNA ligase/mRNA capping enzyme"/>
    <property type="match status" value="2"/>
</dbReference>
<accession>A0ABP7HQZ2</accession>
<proteinExistence type="predicted"/>
<feature type="domain" description="Polynucleotide kinase-phosphatase ligase" evidence="2">
    <location>
        <begin position="458"/>
        <end position="827"/>
    </location>
</feature>
<dbReference type="Pfam" id="PF16542">
    <property type="entry name" value="PNKP_ligase"/>
    <property type="match status" value="1"/>
</dbReference>
<name>A0ABP7HQZ2_9ACTN</name>
<dbReference type="InterPro" id="IPR004843">
    <property type="entry name" value="Calcineurin-like_PHP"/>
</dbReference>